<sequence>MQSAIFRGHRCCEHCAASAARGIADVSKSFFALCNPIDARHGHRRHKSRNAIRREELPAMRVRHFHAHVKPAKVIGETISVEATRKQREAFAKLVYAIAIVLLDDAKILVFARLANVGRARPSVRYCDSRHRNEVAEQLPRRSTARTGNAVNGICDRSPVLLLRSVLLRVSSSHAPIYEIGSGEVSRSISSRNQLRPLIPIRSKNSDRRESLDRSRPVTLLVTISASG</sequence>
<proteinExistence type="predicted"/>
<protein>
    <submittedName>
        <fullName evidence="1">Uncharacterized protein</fullName>
    </submittedName>
</protein>
<dbReference type="EMBL" id="LR796342">
    <property type="protein sequence ID" value="CAB4138308.1"/>
    <property type="molecule type" value="Genomic_DNA"/>
</dbReference>
<accession>A0A6J5LV32</accession>
<name>A0A6J5LV32_9CAUD</name>
<evidence type="ECO:0000313" key="1">
    <source>
        <dbReference type="EMBL" id="CAB4138308.1"/>
    </source>
</evidence>
<reference evidence="1" key="1">
    <citation type="submission" date="2020-04" db="EMBL/GenBank/DDBJ databases">
        <authorList>
            <person name="Chiriac C."/>
            <person name="Salcher M."/>
            <person name="Ghai R."/>
            <person name="Kavagutti S V."/>
        </authorList>
    </citation>
    <scope>NUCLEOTIDE SEQUENCE</scope>
</reference>
<gene>
    <name evidence="1" type="ORF">UFOVP329_70</name>
</gene>
<organism evidence="1">
    <name type="scientific">uncultured Caudovirales phage</name>
    <dbReference type="NCBI Taxonomy" id="2100421"/>
    <lineage>
        <taxon>Viruses</taxon>
        <taxon>Duplodnaviria</taxon>
        <taxon>Heunggongvirae</taxon>
        <taxon>Uroviricota</taxon>
        <taxon>Caudoviricetes</taxon>
        <taxon>Peduoviridae</taxon>
        <taxon>Maltschvirus</taxon>
        <taxon>Maltschvirus maltsch</taxon>
    </lineage>
</organism>